<organism evidence="1 2">
    <name type="scientific">Candidatus Protofrankia datiscae</name>
    <dbReference type="NCBI Taxonomy" id="2716812"/>
    <lineage>
        <taxon>Bacteria</taxon>
        <taxon>Bacillati</taxon>
        <taxon>Actinomycetota</taxon>
        <taxon>Actinomycetes</taxon>
        <taxon>Frankiales</taxon>
        <taxon>Frankiaceae</taxon>
        <taxon>Protofrankia</taxon>
    </lineage>
</organism>
<dbReference type="PANTHER" id="PTHR35368">
    <property type="entry name" value="HYDROPEROXIDE REDUCTASE"/>
    <property type="match status" value="1"/>
</dbReference>
<dbReference type="EMBL" id="CP002801">
    <property type="protein sequence ID" value="AEH08831.1"/>
    <property type="molecule type" value="Genomic_DNA"/>
</dbReference>
<dbReference type="RefSeq" id="WP_013872805.1">
    <property type="nucleotide sequence ID" value="NC_015656.1"/>
</dbReference>
<dbReference type="InterPro" id="IPR052924">
    <property type="entry name" value="OsmC/Ohr_hydroprdx_reductase"/>
</dbReference>
<dbReference type="Proteomes" id="UP000001549">
    <property type="component" value="Chromosome"/>
</dbReference>
<protein>
    <submittedName>
        <fullName evidence="1">OsmC family protein</fullName>
    </submittedName>
</protein>
<reference evidence="1 2" key="1">
    <citation type="submission" date="2011-05" db="EMBL/GenBank/DDBJ databases">
        <title>Complete sequence of chromosome of Frankia symbiont of Datisca glomerata.</title>
        <authorList>
            <consortium name="US DOE Joint Genome Institute"/>
            <person name="Lucas S."/>
            <person name="Han J."/>
            <person name="Lapidus A."/>
            <person name="Cheng J.-F."/>
            <person name="Goodwin L."/>
            <person name="Pitluck S."/>
            <person name="Peters L."/>
            <person name="Mikhailova N."/>
            <person name="Chertkov O."/>
            <person name="Teshima H."/>
            <person name="Han C."/>
            <person name="Tapia R."/>
            <person name="Land M."/>
            <person name="Hauser L."/>
            <person name="Kyrpides N."/>
            <person name="Ivanova N."/>
            <person name="Pagani I."/>
            <person name="Berry A."/>
            <person name="Pawlowski K."/>
            <person name="Persson T."/>
            <person name="Vanden Heuvel B."/>
            <person name="Benson D."/>
            <person name="Woyke T."/>
        </authorList>
    </citation>
    <scope>NUCLEOTIDE SEQUENCE [LARGE SCALE GENOMIC DNA]</scope>
    <source>
        <strain evidence="2">4085684</strain>
    </source>
</reference>
<dbReference type="Pfam" id="PF02566">
    <property type="entry name" value="OsmC"/>
    <property type="match status" value="1"/>
</dbReference>
<dbReference type="PANTHER" id="PTHR35368:SF1">
    <property type="entry name" value="HYDROPEROXIDE REDUCTASE"/>
    <property type="match status" value="1"/>
</dbReference>
<dbReference type="AlphaFoldDB" id="F8B189"/>
<dbReference type="eggNOG" id="COG1765">
    <property type="taxonomic scope" value="Bacteria"/>
</dbReference>
<accession>F8B189</accession>
<dbReference type="SUPFAM" id="SSF82784">
    <property type="entry name" value="OsmC-like"/>
    <property type="match status" value="1"/>
</dbReference>
<proteinExistence type="predicted"/>
<gene>
    <name evidence="1" type="ordered locus">FsymDg_1351</name>
</gene>
<dbReference type="InterPro" id="IPR003718">
    <property type="entry name" value="OsmC/Ohr_fam"/>
</dbReference>
<dbReference type="Gene3D" id="3.30.300.20">
    <property type="match status" value="1"/>
</dbReference>
<dbReference type="HOGENOM" id="CLU_100275_1_0_11"/>
<dbReference type="STRING" id="656024.FsymDg_1351"/>
<dbReference type="InterPro" id="IPR015946">
    <property type="entry name" value="KH_dom-like_a/b"/>
</dbReference>
<evidence type="ECO:0000313" key="2">
    <source>
        <dbReference type="Proteomes" id="UP000001549"/>
    </source>
</evidence>
<sequence>MSGLSEYLIGKRDALLAHRERVAAGDVKPLTVSATVTAEGRTGVRRIRAREFQIISDSGPDLAGPNLGPTSPEIQLGVLGSCLTHTYLIQAATLGVPLDSLDIDVTATFDPRAGEPGYEDLPVYPHDLRYAVRLSSPASDEEISGLREAVERTCPILNLLINPQPIQGTLERVPALP</sequence>
<keyword evidence="2" id="KW-1185">Reference proteome</keyword>
<evidence type="ECO:0000313" key="1">
    <source>
        <dbReference type="EMBL" id="AEH08831.1"/>
    </source>
</evidence>
<name>F8B189_9ACTN</name>
<dbReference type="KEGG" id="fsy:FsymDg_1351"/>
<dbReference type="InterPro" id="IPR036102">
    <property type="entry name" value="OsmC/Ohrsf"/>
</dbReference>